<evidence type="ECO:0000256" key="1">
    <source>
        <dbReference type="ARBA" id="ARBA00022679"/>
    </source>
</evidence>
<protein>
    <submittedName>
        <fullName evidence="7">Protein arginine kinase</fullName>
        <ecNumber evidence="7">2.7.14.1</ecNumber>
    </submittedName>
</protein>
<feature type="binding site" evidence="5">
    <location>
        <begin position="179"/>
        <end position="184"/>
    </location>
    <ligand>
        <name>ATP</name>
        <dbReference type="ChEBI" id="CHEBI:30616"/>
    </ligand>
</feature>
<name>A0ABS4KD81_9FIRM</name>
<evidence type="ECO:0000256" key="4">
    <source>
        <dbReference type="ARBA" id="ARBA00022840"/>
    </source>
</evidence>
<keyword evidence="8" id="KW-1185">Reference proteome</keyword>
<evidence type="ECO:0000256" key="2">
    <source>
        <dbReference type="ARBA" id="ARBA00022741"/>
    </source>
</evidence>
<dbReference type="EMBL" id="JAGGLJ010000011">
    <property type="protein sequence ID" value="MBP2025728.1"/>
    <property type="molecule type" value="Genomic_DNA"/>
</dbReference>
<dbReference type="EC" id="2.7.14.1" evidence="7"/>
<keyword evidence="4 5" id="KW-0067">ATP-binding</keyword>
<organism evidence="7 8">
    <name type="scientific">Peptoniphilus stercorisuis</name>
    <dbReference type="NCBI Taxonomy" id="1436965"/>
    <lineage>
        <taxon>Bacteria</taxon>
        <taxon>Bacillati</taxon>
        <taxon>Bacillota</taxon>
        <taxon>Tissierellia</taxon>
        <taxon>Tissierellales</taxon>
        <taxon>Peptoniphilaceae</taxon>
        <taxon>Peptoniphilus</taxon>
    </lineage>
</organism>
<evidence type="ECO:0000259" key="6">
    <source>
        <dbReference type="PROSITE" id="PS51510"/>
    </source>
</evidence>
<dbReference type="SUPFAM" id="SSF55931">
    <property type="entry name" value="Glutamine synthetase/guanido kinase"/>
    <property type="match status" value="1"/>
</dbReference>
<comment type="caution">
    <text evidence="7">The sequence shown here is derived from an EMBL/GenBank/DDBJ whole genome shotgun (WGS) entry which is preliminary data.</text>
</comment>
<proteinExistence type="inferred from homology"/>
<dbReference type="Proteomes" id="UP001519306">
    <property type="component" value="Unassembled WGS sequence"/>
</dbReference>
<feature type="binding site" evidence="5">
    <location>
        <begin position="149"/>
        <end position="153"/>
    </location>
    <ligand>
        <name>ATP</name>
        <dbReference type="ChEBI" id="CHEBI:30616"/>
    </ligand>
</feature>
<dbReference type="PROSITE" id="PS51510">
    <property type="entry name" value="PHOSPHAGEN_KINASE_C"/>
    <property type="match status" value="1"/>
</dbReference>
<sequence length="325" mass="37368">MAVVLNSKVRLVRNVRDFNFPSRISNGDAKEIIEKVESIATPLGYSSIDLKNTTSIEKLKLFEDEIITGELLKNIEFASVFLKEDSPEILVNETDHIVIQKSRNELNLETSFYEIMKLDDAFDGKINYAFDDEFGYLASNPLNSGCAMIPSVMMHLPAISYYNLTDVFKKIRAKGYKIEGINKEKKKALGNIYIISPVRTIGFTEKDYINRLNVLCASIITKELEKRQEFYLENIIELKDIVSRSYGILSNARIIDEEEMMQHFSNIFLGLELNIIKANREIDFVETIKNFKNGHIQIERGSLLDSKSRNILRANNIRKLMKEVF</sequence>
<comment type="similarity">
    <text evidence="5">Belongs to the ATP:guanido phosphotransferase family.</text>
</comment>
<dbReference type="PANTHER" id="PTHR11547:SF38">
    <property type="entry name" value="ARGININE KINASE 1-RELATED"/>
    <property type="match status" value="1"/>
</dbReference>
<dbReference type="InterPro" id="IPR014746">
    <property type="entry name" value="Gln_synth/guanido_kin_cat_dom"/>
</dbReference>
<accession>A0ABS4KD81</accession>
<evidence type="ECO:0000256" key="5">
    <source>
        <dbReference type="PROSITE-ProRule" id="PRU00843"/>
    </source>
</evidence>
<gene>
    <name evidence="7" type="ORF">J2Z71_001272</name>
</gene>
<dbReference type="Pfam" id="PF00217">
    <property type="entry name" value="ATP-gua_Ptrans"/>
    <property type="match status" value="1"/>
</dbReference>
<dbReference type="Gene3D" id="3.30.590.10">
    <property type="entry name" value="Glutamine synthetase/guanido kinase, catalytic domain"/>
    <property type="match status" value="1"/>
</dbReference>
<reference evidence="7 8" key="1">
    <citation type="submission" date="2021-03" db="EMBL/GenBank/DDBJ databases">
        <title>Genomic Encyclopedia of Type Strains, Phase IV (KMG-IV): sequencing the most valuable type-strain genomes for metagenomic binning, comparative biology and taxonomic classification.</title>
        <authorList>
            <person name="Goeker M."/>
        </authorList>
    </citation>
    <scope>NUCLEOTIDE SEQUENCE [LARGE SCALE GENOMIC DNA]</scope>
    <source>
        <strain evidence="7 8">DSM 27563</strain>
    </source>
</reference>
<keyword evidence="2 5" id="KW-0547">Nucleotide-binding</keyword>
<dbReference type="InterPro" id="IPR000749">
    <property type="entry name" value="ATP-guanido_PTrfase"/>
</dbReference>
<feature type="binding site" evidence="5">
    <location>
        <begin position="6"/>
        <end position="10"/>
    </location>
    <ligand>
        <name>ATP</name>
        <dbReference type="ChEBI" id="CHEBI:30616"/>
    </ligand>
</feature>
<dbReference type="PANTHER" id="PTHR11547">
    <property type="entry name" value="ARGININE OR CREATINE KINASE"/>
    <property type="match status" value="1"/>
</dbReference>
<feature type="domain" description="Phosphagen kinase C-terminal" evidence="6">
    <location>
        <begin position="3"/>
        <end position="226"/>
    </location>
</feature>
<evidence type="ECO:0000313" key="8">
    <source>
        <dbReference type="Proteomes" id="UP001519306"/>
    </source>
</evidence>
<keyword evidence="1 5" id="KW-0808">Transferase</keyword>
<evidence type="ECO:0000313" key="7">
    <source>
        <dbReference type="EMBL" id="MBP2025728.1"/>
    </source>
</evidence>
<keyword evidence="3 5" id="KW-0418">Kinase</keyword>
<dbReference type="GO" id="GO:1990424">
    <property type="term" value="F:protein arginine kinase activity"/>
    <property type="evidence" value="ECO:0007669"/>
    <property type="project" value="UniProtKB-EC"/>
</dbReference>
<dbReference type="RefSeq" id="WP_210061138.1">
    <property type="nucleotide sequence ID" value="NZ_JAGGLJ010000011.1"/>
</dbReference>
<comment type="caution">
    <text evidence="5">Lacks conserved residue(s) required for the propagation of feature annotation.</text>
</comment>
<evidence type="ECO:0000256" key="3">
    <source>
        <dbReference type="ARBA" id="ARBA00022777"/>
    </source>
</evidence>
<dbReference type="InterPro" id="IPR022414">
    <property type="entry name" value="ATP-guanido_PTrfase_cat"/>
</dbReference>